<accession>A0ABS4ICV4</accession>
<reference evidence="1 2" key="1">
    <citation type="submission" date="2021-03" db="EMBL/GenBank/DDBJ databases">
        <title>Genomic Encyclopedia of Type Strains, Phase IV (KMG-IV): sequencing the most valuable type-strain genomes for metagenomic binning, comparative biology and taxonomic classification.</title>
        <authorList>
            <person name="Goeker M."/>
        </authorList>
    </citation>
    <scope>NUCLEOTIDE SEQUENCE [LARGE SCALE GENOMIC DNA]</scope>
    <source>
        <strain evidence="1 2">DSM 25609</strain>
    </source>
</reference>
<organism evidence="1 2">
    <name type="scientific">Virgibacillus natechei</name>
    <dbReference type="NCBI Taxonomy" id="1216297"/>
    <lineage>
        <taxon>Bacteria</taxon>
        <taxon>Bacillati</taxon>
        <taxon>Bacillota</taxon>
        <taxon>Bacilli</taxon>
        <taxon>Bacillales</taxon>
        <taxon>Bacillaceae</taxon>
        <taxon>Virgibacillus</taxon>
    </lineage>
</organism>
<gene>
    <name evidence="1" type="ORF">J2Z83_000868</name>
</gene>
<dbReference type="EMBL" id="JAGGKX010000003">
    <property type="protein sequence ID" value="MBP1968774.1"/>
    <property type="molecule type" value="Genomic_DNA"/>
</dbReference>
<name>A0ABS4ICV4_9BACI</name>
<protein>
    <recommendedName>
        <fullName evidence="3">Post-transcriptional regulator</fullName>
    </recommendedName>
</protein>
<dbReference type="Proteomes" id="UP001519345">
    <property type="component" value="Unassembled WGS sequence"/>
</dbReference>
<keyword evidence="2" id="KW-1185">Reference proteome</keyword>
<dbReference type="InterPro" id="IPR025716">
    <property type="entry name" value="Post-transcriptional_regulator"/>
</dbReference>
<proteinExistence type="predicted"/>
<evidence type="ECO:0000313" key="2">
    <source>
        <dbReference type="Proteomes" id="UP001519345"/>
    </source>
</evidence>
<sequence length="99" mass="11357">MDMEQTINEWKPFVKPALDSKVNEFRVMGYSKATEEDIWNCLVQKVWKGNPNKRLHEIVQDVFHLGSNIYLSYLTVNAYQDDDLMASISALTGGDEVES</sequence>
<dbReference type="Pfam" id="PF13797">
    <property type="entry name" value="Post_transc_reg"/>
    <property type="match status" value="1"/>
</dbReference>
<evidence type="ECO:0000313" key="1">
    <source>
        <dbReference type="EMBL" id="MBP1968774.1"/>
    </source>
</evidence>
<evidence type="ECO:0008006" key="3">
    <source>
        <dbReference type="Google" id="ProtNLM"/>
    </source>
</evidence>
<comment type="caution">
    <text evidence="1">The sequence shown here is derived from an EMBL/GenBank/DDBJ whole genome shotgun (WGS) entry which is preliminary data.</text>
</comment>